<sequence>MSENSDLIQKLQNDIVRLERLYSEQVQKNQSYVIEQETAEVELLQKDRLILKQSKDIAKLKALNSEVLYKLEHEFSRNKSNEELIQSKSDEINRIRSENNLQMIAIAEKYESTIFELESEIQTNVTINTELRSRLSSLNALMETLHLQQPQQDSAVKDELIETEADTEHEDLLADKSEDELSDDDEVMSYTVLTQEAAINEESTNNQQRSMAPSSDAAMEKGFEVNSLKKEVSQLYDYINSLLKNEVSKSSNTVLKQKLVKRGILRVSSINQQPIQNFKKRNHITKEEEPYLKSRSFSLNVSTIHERPKSTKKPIEPESITRDSCNSNVNEPVNCNQNSDCEFEGDAIKNYDIGVLHGVQPAPHKFQSLLNSLNYGPIDVILGDIRTNGYRDLELKLQELD</sequence>
<evidence type="ECO:0000256" key="2">
    <source>
        <dbReference type="SAM" id="MobiDB-lite"/>
    </source>
</evidence>
<dbReference type="Proteomes" id="UP000774326">
    <property type="component" value="Unassembled WGS sequence"/>
</dbReference>
<comment type="caution">
    <text evidence="3">The sequence shown here is derived from an EMBL/GenBank/DDBJ whole genome shotgun (WGS) entry which is preliminary data.</text>
</comment>
<evidence type="ECO:0000256" key="1">
    <source>
        <dbReference type="SAM" id="Coils"/>
    </source>
</evidence>
<reference evidence="3" key="1">
    <citation type="journal article" date="2021" name="Open Biol.">
        <title>Shared evolutionary footprints suggest mitochondrial oxidative damage underlies multiple complex I losses in fungi.</title>
        <authorList>
            <person name="Schikora-Tamarit M.A."/>
            <person name="Marcet-Houben M."/>
            <person name="Nosek J."/>
            <person name="Gabaldon T."/>
        </authorList>
    </citation>
    <scope>NUCLEOTIDE SEQUENCE</scope>
    <source>
        <strain evidence="3">CBS2887</strain>
    </source>
</reference>
<keyword evidence="4" id="KW-1185">Reference proteome</keyword>
<dbReference type="AlphaFoldDB" id="A0A9P8TN08"/>
<protein>
    <submittedName>
        <fullName evidence="3">Uncharacterized protein</fullName>
    </submittedName>
</protein>
<accession>A0A9P8TN08</accession>
<reference evidence="3" key="2">
    <citation type="submission" date="2021-01" db="EMBL/GenBank/DDBJ databases">
        <authorList>
            <person name="Schikora-Tamarit M.A."/>
        </authorList>
    </citation>
    <scope>NUCLEOTIDE SEQUENCE</scope>
    <source>
        <strain evidence="3">CBS2887</strain>
    </source>
</reference>
<dbReference type="EMBL" id="JAEUBG010002298">
    <property type="protein sequence ID" value="KAH3684841.1"/>
    <property type="molecule type" value="Genomic_DNA"/>
</dbReference>
<evidence type="ECO:0000313" key="3">
    <source>
        <dbReference type="EMBL" id="KAH3684841.1"/>
    </source>
</evidence>
<proteinExistence type="predicted"/>
<gene>
    <name evidence="3" type="ORF">WICPIJ_004194</name>
</gene>
<keyword evidence="1" id="KW-0175">Coiled coil</keyword>
<feature type="region of interest" description="Disordered" evidence="2">
    <location>
        <begin position="304"/>
        <end position="324"/>
    </location>
</feature>
<feature type="coiled-coil region" evidence="1">
    <location>
        <begin position="1"/>
        <end position="28"/>
    </location>
</feature>
<organism evidence="3 4">
    <name type="scientific">Wickerhamomyces pijperi</name>
    <name type="common">Yeast</name>
    <name type="synonym">Pichia pijperi</name>
    <dbReference type="NCBI Taxonomy" id="599730"/>
    <lineage>
        <taxon>Eukaryota</taxon>
        <taxon>Fungi</taxon>
        <taxon>Dikarya</taxon>
        <taxon>Ascomycota</taxon>
        <taxon>Saccharomycotina</taxon>
        <taxon>Saccharomycetes</taxon>
        <taxon>Phaffomycetales</taxon>
        <taxon>Wickerhamomycetaceae</taxon>
        <taxon>Wickerhamomyces</taxon>
    </lineage>
</organism>
<name>A0A9P8TN08_WICPI</name>
<evidence type="ECO:0000313" key="4">
    <source>
        <dbReference type="Proteomes" id="UP000774326"/>
    </source>
</evidence>
<feature type="compositionally biased region" description="Basic and acidic residues" evidence="2">
    <location>
        <begin position="304"/>
        <end position="321"/>
    </location>
</feature>
<dbReference type="OrthoDB" id="10636026at2759"/>